<proteinExistence type="predicted"/>
<gene>
    <name evidence="1" type="ORF">OL497_07585</name>
</gene>
<dbReference type="RefSeq" id="WP_264729267.1">
    <property type="nucleotide sequence ID" value="NZ_JAPDNR010000001.1"/>
</dbReference>
<evidence type="ECO:0000313" key="1">
    <source>
        <dbReference type="EMBL" id="MCW3483748.1"/>
    </source>
</evidence>
<organism evidence="1 2">
    <name type="scientific">Chitinophaga nivalis</name>
    <dbReference type="NCBI Taxonomy" id="2991709"/>
    <lineage>
        <taxon>Bacteria</taxon>
        <taxon>Pseudomonadati</taxon>
        <taxon>Bacteroidota</taxon>
        <taxon>Chitinophagia</taxon>
        <taxon>Chitinophagales</taxon>
        <taxon>Chitinophagaceae</taxon>
        <taxon>Chitinophaga</taxon>
    </lineage>
</organism>
<reference evidence="1 2" key="1">
    <citation type="submission" date="2022-10" db="EMBL/GenBank/DDBJ databases">
        <title>Chitinophaga nivalis PC15 sp. nov., isolated from Pyeongchang county, South Korea.</title>
        <authorList>
            <person name="Trinh H.N."/>
        </authorList>
    </citation>
    <scope>NUCLEOTIDE SEQUENCE [LARGE SCALE GENOMIC DNA]</scope>
    <source>
        <strain evidence="1 2">PC14</strain>
    </source>
</reference>
<evidence type="ECO:0000313" key="2">
    <source>
        <dbReference type="Proteomes" id="UP001207742"/>
    </source>
</evidence>
<dbReference type="Proteomes" id="UP001207742">
    <property type="component" value="Unassembled WGS sequence"/>
</dbReference>
<keyword evidence="2" id="KW-1185">Reference proteome</keyword>
<dbReference type="InterPro" id="IPR043746">
    <property type="entry name" value="DUF5691"/>
</dbReference>
<accession>A0ABT3IIG1</accession>
<protein>
    <submittedName>
        <fullName evidence="1">DUF5691 domain-containing protein</fullName>
    </submittedName>
</protein>
<comment type="caution">
    <text evidence="1">The sequence shown here is derived from an EMBL/GenBank/DDBJ whole genome shotgun (WGS) entry which is preliminary data.</text>
</comment>
<dbReference type="EMBL" id="JAPDNS010000001">
    <property type="protein sequence ID" value="MCW3483748.1"/>
    <property type="molecule type" value="Genomic_DNA"/>
</dbReference>
<name>A0ABT3IIG1_9BACT</name>
<sequence length="492" mass="55265">MQCWNHIINTALLGTGKKPVQPTDFPEVLREAAEKIMATDTLDREDQLLQLGAIAFNYRQSGVQPVTGDVQPLPLCAEEDKAYCPDTARHALHQALDTNSQPLIQLWLDACITANLLAPPDDIPLLLDSAFKQKALRNAVAICCGKRGEWLAQFNSDWRFSVVAETPEEYWQNGTTQQRTAALKTLRSTDPDLARTWLQDSWPKESAAVKTELLTALYIQPGAADIPWLQSLLTEKSKQVKETVVLLLKKIPGSDIHEQYWQLLTQAITVTGTSVTVALPERLPEAVLQSGIQPLSPDKQMTDATFILDQLIQRVHPAYWATHFSQSPADTVLFFREQATLQPFLPSLAGAAAWFEDEEWATALVRNSDVFYTDLLPLLPVADQQLLCEQHFELHAENILPHACRQPGEWSLSLCEKILQYCARHPYSYNQTFMNNAILQIPVAIAPMLEKIAPDAAYQVGYWQSIRVHLEQLINTKSLIINTFKSLLPLNN</sequence>
<dbReference type="Pfam" id="PF18944">
    <property type="entry name" value="DUF5691"/>
    <property type="match status" value="1"/>
</dbReference>